<protein>
    <recommendedName>
        <fullName evidence="2">Phosphoesterase</fullName>
        <ecNumber evidence="2">3.1.4.-</ecNumber>
    </recommendedName>
</protein>
<dbReference type="Gene3D" id="3.60.21.10">
    <property type="match status" value="1"/>
</dbReference>
<feature type="domain" description="Calcineurin-like phosphoesterase" evidence="3">
    <location>
        <begin position="1"/>
        <end position="135"/>
    </location>
</feature>
<dbReference type="Pfam" id="PF12850">
    <property type="entry name" value="Metallophos_2"/>
    <property type="match status" value="1"/>
</dbReference>
<dbReference type="GO" id="GO:0016787">
    <property type="term" value="F:hydrolase activity"/>
    <property type="evidence" value="ECO:0007669"/>
    <property type="project" value="UniProtKB-UniRule"/>
</dbReference>
<evidence type="ECO:0000256" key="2">
    <source>
        <dbReference type="RuleBase" id="RU362039"/>
    </source>
</evidence>
<reference evidence="4" key="1">
    <citation type="submission" date="2023-03" db="EMBL/GenBank/DDBJ databases">
        <title>Lomoglobus Profundus gen. nov., sp. nov., a novel member of the phylum Verrucomicrobia, isolated from deep-marine sediment of South China Sea.</title>
        <authorList>
            <person name="Ahmad T."/>
            <person name="Ishaq S.E."/>
            <person name="Wang F."/>
        </authorList>
    </citation>
    <scope>NUCLEOTIDE SEQUENCE</scope>
    <source>
        <strain evidence="4">LMO-M01</strain>
    </source>
</reference>
<keyword evidence="5" id="KW-1185">Reference proteome</keyword>
<dbReference type="KEGG" id="slom:PXH66_15860"/>
<dbReference type="SUPFAM" id="SSF56300">
    <property type="entry name" value="Metallo-dependent phosphatases"/>
    <property type="match status" value="1"/>
</dbReference>
<dbReference type="Proteomes" id="UP001218638">
    <property type="component" value="Chromosome"/>
</dbReference>
<gene>
    <name evidence="4" type="ORF">PXH66_15860</name>
</gene>
<organism evidence="4 5">
    <name type="scientific">Synoicihabitans lomoniglobus</name>
    <dbReference type="NCBI Taxonomy" id="2909285"/>
    <lineage>
        <taxon>Bacteria</taxon>
        <taxon>Pseudomonadati</taxon>
        <taxon>Verrucomicrobiota</taxon>
        <taxon>Opitutia</taxon>
        <taxon>Opitutales</taxon>
        <taxon>Opitutaceae</taxon>
        <taxon>Synoicihabitans</taxon>
    </lineage>
</organism>
<evidence type="ECO:0000313" key="4">
    <source>
        <dbReference type="EMBL" id="WED63813.1"/>
    </source>
</evidence>
<dbReference type="RefSeq" id="WP_330930516.1">
    <property type="nucleotide sequence ID" value="NZ_CP119075.1"/>
</dbReference>
<evidence type="ECO:0000313" key="5">
    <source>
        <dbReference type="Proteomes" id="UP001218638"/>
    </source>
</evidence>
<dbReference type="InterPro" id="IPR024654">
    <property type="entry name" value="Calcineurin-like_PHP_lpxH"/>
</dbReference>
<dbReference type="NCBIfam" id="TIGR00040">
    <property type="entry name" value="yfcE"/>
    <property type="match status" value="1"/>
</dbReference>
<keyword evidence="2" id="KW-0479">Metal-binding</keyword>
<dbReference type="AlphaFoldDB" id="A0AAF0CM97"/>
<comment type="similarity">
    <text evidence="1 2">Belongs to the metallophosphoesterase superfamily. YfcE family.</text>
</comment>
<dbReference type="InterPro" id="IPR000979">
    <property type="entry name" value="Phosphodiesterase_MJ0936/Vps29"/>
</dbReference>
<dbReference type="GO" id="GO:0046872">
    <property type="term" value="F:metal ion binding"/>
    <property type="evidence" value="ECO:0007669"/>
    <property type="project" value="UniProtKB-KW"/>
</dbReference>
<dbReference type="EMBL" id="CP119075">
    <property type="protein sequence ID" value="WED63813.1"/>
    <property type="molecule type" value="Genomic_DNA"/>
</dbReference>
<dbReference type="EC" id="3.1.4.-" evidence="2"/>
<proteinExistence type="inferred from homology"/>
<evidence type="ECO:0000259" key="3">
    <source>
        <dbReference type="Pfam" id="PF12850"/>
    </source>
</evidence>
<evidence type="ECO:0000256" key="1">
    <source>
        <dbReference type="ARBA" id="ARBA00008950"/>
    </source>
</evidence>
<dbReference type="InterPro" id="IPR029052">
    <property type="entry name" value="Metallo-depent_PP-like"/>
</dbReference>
<comment type="cofactor">
    <cofactor evidence="2">
        <name>a divalent metal cation</name>
        <dbReference type="ChEBI" id="CHEBI:60240"/>
    </cofactor>
</comment>
<sequence>MRIAVISDTHDHMPPMLPGRLADADEIWHLGDVCDPDTLVELELLDIPLWTVAGNCDSWPTWPLHRRMERAGHTFHLEHIPLDRAPRGVTAVLHGHTHVPRDETDMLGVRWLNPGSASSPRYDGPPSFAWLTLDESTDRGPYSWSVESLEK</sequence>
<name>A0AAF0CM97_9BACT</name>
<accession>A0AAF0CM97</accession>